<proteinExistence type="predicted"/>
<evidence type="ECO:0000313" key="3">
    <source>
        <dbReference type="Proteomes" id="UP000308730"/>
    </source>
</evidence>
<dbReference type="EMBL" id="SGPM01000202">
    <property type="protein sequence ID" value="THH28102.1"/>
    <property type="molecule type" value="Genomic_DNA"/>
</dbReference>
<sequence length="265" mass="29408">MIVIITFGTVKAILTAQGQSTAPTVLDWVSGVVLSVALYWIGLWEPVRPRVLVWFFHTDYTSAIVTFFGRLFGASTYHDNPCSLNILSVPHLRSPLVGVQSGDRDASTGFLSVTRIFGFVITWALTNVCCLYIFSDALAISLISFVGHRMTCLVLRLHRICTIERLPPFVPPIQALLRNTASLPILLANFIGLFFIVSLATLATHQLYLYSDAFYVVEIVGGMAVGLFLLMVKNWENADKVEETWAVVFVFLGHASYVAYYDGSQ</sequence>
<accession>A0A4S4MQ12</accession>
<feature type="transmembrane region" description="Helical" evidence="1">
    <location>
        <begin position="116"/>
        <end position="146"/>
    </location>
</feature>
<keyword evidence="3" id="KW-1185">Reference proteome</keyword>
<name>A0A4S4MQ12_9APHY</name>
<feature type="transmembrane region" description="Helical" evidence="1">
    <location>
        <begin position="28"/>
        <end position="44"/>
    </location>
</feature>
<dbReference type="AlphaFoldDB" id="A0A4S4MQ12"/>
<feature type="transmembrane region" description="Helical" evidence="1">
    <location>
        <begin position="51"/>
        <end position="72"/>
    </location>
</feature>
<feature type="transmembrane region" description="Helical" evidence="1">
    <location>
        <begin position="244"/>
        <end position="261"/>
    </location>
</feature>
<organism evidence="2 3">
    <name type="scientific">Antrodiella citrinella</name>
    <dbReference type="NCBI Taxonomy" id="2447956"/>
    <lineage>
        <taxon>Eukaryota</taxon>
        <taxon>Fungi</taxon>
        <taxon>Dikarya</taxon>
        <taxon>Basidiomycota</taxon>
        <taxon>Agaricomycotina</taxon>
        <taxon>Agaricomycetes</taxon>
        <taxon>Polyporales</taxon>
        <taxon>Steccherinaceae</taxon>
        <taxon>Antrodiella</taxon>
    </lineage>
</organism>
<dbReference type="Proteomes" id="UP000308730">
    <property type="component" value="Unassembled WGS sequence"/>
</dbReference>
<reference evidence="2 3" key="1">
    <citation type="submission" date="2019-02" db="EMBL/GenBank/DDBJ databases">
        <title>Genome sequencing of the rare red list fungi Antrodiella citrinella (Flaviporus citrinellus).</title>
        <authorList>
            <person name="Buettner E."/>
            <person name="Kellner H."/>
        </authorList>
    </citation>
    <scope>NUCLEOTIDE SEQUENCE [LARGE SCALE GENOMIC DNA]</scope>
    <source>
        <strain evidence="2 3">DSM 108506</strain>
    </source>
</reference>
<keyword evidence="1" id="KW-0812">Transmembrane</keyword>
<protein>
    <submittedName>
        <fullName evidence="2">Uncharacterized protein</fullName>
    </submittedName>
</protein>
<evidence type="ECO:0000256" key="1">
    <source>
        <dbReference type="SAM" id="Phobius"/>
    </source>
</evidence>
<gene>
    <name evidence="2" type="ORF">EUX98_g6082</name>
</gene>
<dbReference type="OrthoDB" id="2801996at2759"/>
<feature type="transmembrane region" description="Helical" evidence="1">
    <location>
        <begin position="186"/>
        <end position="207"/>
    </location>
</feature>
<keyword evidence="1" id="KW-0472">Membrane</keyword>
<keyword evidence="1" id="KW-1133">Transmembrane helix</keyword>
<evidence type="ECO:0000313" key="2">
    <source>
        <dbReference type="EMBL" id="THH28102.1"/>
    </source>
</evidence>
<feature type="transmembrane region" description="Helical" evidence="1">
    <location>
        <begin position="213"/>
        <end position="232"/>
    </location>
</feature>
<comment type="caution">
    <text evidence="2">The sequence shown here is derived from an EMBL/GenBank/DDBJ whole genome shotgun (WGS) entry which is preliminary data.</text>
</comment>